<dbReference type="STRING" id="1005945.SAMN05216561_103266"/>
<organism evidence="1 2">
    <name type="scientific">Nocardioides psychrotolerans</name>
    <dbReference type="NCBI Taxonomy" id="1005945"/>
    <lineage>
        <taxon>Bacteria</taxon>
        <taxon>Bacillati</taxon>
        <taxon>Actinomycetota</taxon>
        <taxon>Actinomycetes</taxon>
        <taxon>Propionibacteriales</taxon>
        <taxon>Nocardioidaceae</taxon>
        <taxon>Nocardioides</taxon>
    </lineage>
</organism>
<evidence type="ECO:0000313" key="2">
    <source>
        <dbReference type="Proteomes" id="UP000198649"/>
    </source>
</evidence>
<dbReference type="AlphaFoldDB" id="A0A1I3E9F3"/>
<gene>
    <name evidence="1" type="ORF">SAMN05216561_103266</name>
</gene>
<accession>A0A1I3E9F3</accession>
<keyword evidence="2" id="KW-1185">Reference proteome</keyword>
<evidence type="ECO:0000313" key="1">
    <source>
        <dbReference type="EMBL" id="SFH95529.1"/>
    </source>
</evidence>
<dbReference type="OrthoDB" id="3781992at2"/>
<sequence>MNVRLLGVALVLALVGLAGGWAIGSGGEEPPAAIRAAEPVVGESPPFPSDPVVTVLPDPDTPALEPALELHDERMGSKAFGVRLPVPDGWVRTDNILEETKWEPVGAPVNTYLLRVKIISGLRLTVAQALAARRDALMSAVEELELESQTGDTFVATYVNDSYRRLTIERFLSLDGTDAAYVTVAVIGRERDRVGLVDLLERITDGGALSRS</sequence>
<proteinExistence type="predicted"/>
<dbReference type="Proteomes" id="UP000198649">
    <property type="component" value="Unassembled WGS sequence"/>
</dbReference>
<reference evidence="1 2" key="1">
    <citation type="submission" date="2016-10" db="EMBL/GenBank/DDBJ databases">
        <authorList>
            <person name="de Groot N.N."/>
        </authorList>
    </citation>
    <scope>NUCLEOTIDE SEQUENCE [LARGE SCALE GENOMIC DNA]</scope>
    <source>
        <strain evidence="1 2">CGMCC 1.11156</strain>
    </source>
</reference>
<dbReference type="EMBL" id="FOQG01000003">
    <property type="protein sequence ID" value="SFH95529.1"/>
    <property type="molecule type" value="Genomic_DNA"/>
</dbReference>
<evidence type="ECO:0008006" key="3">
    <source>
        <dbReference type="Google" id="ProtNLM"/>
    </source>
</evidence>
<name>A0A1I3E9F3_9ACTN</name>
<protein>
    <recommendedName>
        <fullName evidence="3">Lipoprotein LpqN</fullName>
    </recommendedName>
</protein>
<dbReference type="RefSeq" id="WP_091111110.1">
    <property type="nucleotide sequence ID" value="NZ_BKAF01000007.1"/>
</dbReference>